<reference evidence="1" key="1">
    <citation type="submission" date="2023-07" db="EMBL/GenBank/DDBJ databases">
        <authorList>
            <consortium name="AG Swart"/>
            <person name="Singh M."/>
            <person name="Singh A."/>
            <person name="Seah K."/>
            <person name="Emmerich C."/>
        </authorList>
    </citation>
    <scope>NUCLEOTIDE SEQUENCE</scope>
    <source>
        <strain evidence="1">DP1</strain>
    </source>
</reference>
<organism evidence="1 2">
    <name type="scientific">Euplotes crassus</name>
    <dbReference type="NCBI Taxonomy" id="5936"/>
    <lineage>
        <taxon>Eukaryota</taxon>
        <taxon>Sar</taxon>
        <taxon>Alveolata</taxon>
        <taxon>Ciliophora</taxon>
        <taxon>Intramacronucleata</taxon>
        <taxon>Spirotrichea</taxon>
        <taxon>Hypotrichia</taxon>
        <taxon>Euplotida</taxon>
        <taxon>Euplotidae</taxon>
        <taxon>Moneuplotes</taxon>
    </lineage>
</organism>
<evidence type="ECO:0000313" key="2">
    <source>
        <dbReference type="Proteomes" id="UP001295684"/>
    </source>
</evidence>
<comment type="caution">
    <text evidence="1">The sequence shown here is derived from an EMBL/GenBank/DDBJ whole genome shotgun (WGS) entry which is preliminary data.</text>
</comment>
<dbReference type="AlphaFoldDB" id="A0AAD1XD74"/>
<sequence>MRCPCEKEYSVPCSKMTTVFETMDRPRAGSVNSPPSLLCNTTNYQEDMVSSDSTRSRSEASYLYEYNSKTLLKKAQSIKKSGIFWHDSSIMKSQDIQESSDIGTTILRNRAKSTALPDNSAQASLVPKKVVQPKVMKYVQKTSNLFDPLEKVAVLFALPENIAFYKGVHELDGQTYILKKIRIFLKDDEDIKDHPAYQEILMVKDNSSNADIRYVNSWVELEKEILCEDSGENDGLFVQICIQMRYINSSIKLVKDLLLWSDSCGKSCDEDTLFDMAEDICDQIDLTKNDDFEKICAKYGCDGTLKKILTSPETTELQAWNICYHELINL</sequence>
<evidence type="ECO:0000313" key="1">
    <source>
        <dbReference type="EMBL" id="CAI2366266.1"/>
    </source>
</evidence>
<proteinExistence type="predicted"/>
<accession>A0AAD1XD74</accession>
<keyword evidence="2" id="KW-1185">Reference proteome</keyword>
<dbReference type="EMBL" id="CAMPGE010007347">
    <property type="protein sequence ID" value="CAI2366266.1"/>
    <property type="molecule type" value="Genomic_DNA"/>
</dbReference>
<protein>
    <submittedName>
        <fullName evidence="1">Uncharacterized protein</fullName>
    </submittedName>
</protein>
<name>A0AAD1XD74_EUPCR</name>
<gene>
    <name evidence="1" type="ORF">ECRASSUSDP1_LOCUS7538</name>
</gene>
<dbReference type="Proteomes" id="UP001295684">
    <property type="component" value="Unassembled WGS sequence"/>
</dbReference>